<dbReference type="SMART" id="SM00322">
    <property type="entry name" value="KH"/>
    <property type="match status" value="10"/>
</dbReference>
<feature type="domain" description="K Homology" evidence="4">
    <location>
        <begin position="894"/>
        <end position="959"/>
    </location>
</feature>
<name>A0ABN9TYT6_9DINO</name>
<dbReference type="PROSITE" id="PS50084">
    <property type="entry name" value="KH_TYPE_1"/>
    <property type="match status" value="2"/>
</dbReference>
<feature type="region of interest" description="Disordered" evidence="3">
    <location>
        <begin position="701"/>
        <end position="724"/>
    </location>
</feature>
<feature type="region of interest" description="Disordered" evidence="3">
    <location>
        <begin position="1385"/>
        <end position="1405"/>
    </location>
</feature>
<proteinExistence type="predicted"/>
<evidence type="ECO:0000313" key="5">
    <source>
        <dbReference type="EMBL" id="CAK0850392.1"/>
    </source>
</evidence>
<evidence type="ECO:0000256" key="1">
    <source>
        <dbReference type="ARBA" id="ARBA00022737"/>
    </source>
</evidence>
<feature type="domain" description="K Homology" evidence="4">
    <location>
        <begin position="15"/>
        <end position="80"/>
    </location>
</feature>
<feature type="domain" description="K Homology" evidence="4">
    <location>
        <begin position="1067"/>
        <end position="1130"/>
    </location>
</feature>
<dbReference type="PANTHER" id="PTHR10288">
    <property type="entry name" value="KH DOMAIN CONTAINING RNA BINDING PROTEIN"/>
    <property type="match status" value="1"/>
</dbReference>
<feature type="compositionally biased region" description="Basic residues" evidence="3">
    <location>
        <begin position="1388"/>
        <end position="1405"/>
    </location>
</feature>
<feature type="domain" description="K Homology" evidence="4">
    <location>
        <begin position="1238"/>
        <end position="1301"/>
    </location>
</feature>
<feature type="region of interest" description="Disordered" evidence="3">
    <location>
        <begin position="309"/>
        <end position="342"/>
    </location>
</feature>
<evidence type="ECO:0000256" key="2">
    <source>
        <dbReference type="PROSITE-ProRule" id="PRU00117"/>
    </source>
</evidence>
<keyword evidence="2" id="KW-0694">RNA-binding</keyword>
<dbReference type="InterPro" id="IPR004088">
    <property type="entry name" value="KH_dom_type_1"/>
</dbReference>
<dbReference type="InterPro" id="IPR004087">
    <property type="entry name" value="KH_dom"/>
</dbReference>
<organism evidence="5 6">
    <name type="scientific">Prorocentrum cordatum</name>
    <dbReference type="NCBI Taxonomy" id="2364126"/>
    <lineage>
        <taxon>Eukaryota</taxon>
        <taxon>Sar</taxon>
        <taxon>Alveolata</taxon>
        <taxon>Dinophyceae</taxon>
        <taxon>Prorocentrales</taxon>
        <taxon>Prorocentraceae</taxon>
        <taxon>Prorocentrum</taxon>
    </lineage>
</organism>
<feature type="compositionally biased region" description="Low complexity" evidence="3">
    <location>
        <begin position="322"/>
        <end position="339"/>
    </location>
</feature>
<keyword evidence="6" id="KW-1185">Reference proteome</keyword>
<evidence type="ECO:0000259" key="4">
    <source>
        <dbReference type="SMART" id="SM00322"/>
    </source>
</evidence>
<dbReference type="SUPFAM" id="SSF54791">
    <property type="entry name" value="Eukaryotic type KH-domain (KH-domain type I)"/>
    <property type="match status" value="2"/>
</dbReference>
<sequence>MQQRTGKVFIDMAGRSDATSVEVPRELTGILKGSTLRDIEHETDTFCFLEGDADNSDCLLIFGPHKGRKQAERKVRDLVRVRPKQLPQDTPSERHSSENVVKAEIRISSVVAEAIDPQKLTAIQSSCGAKVTQQGTEYVSVQGYEQQVSQAKRQLHEYIYNLKEGGGVEEEFTPPKEVPFHAFIARGADGKPSVLEEVRNATRVRVKVLPNEKKIVLGGLFSVVSNAKRDLQLFLNSFVSHHVQLEKAQLEQVSAFLKQSLPKMQHFRHISAAQVNKDSCMLTLSGTPDSVAEAHTAVDEFFRSQGWSRSRRCSPRGTPPEAGLATRGAATAAPGGPRRSSSYGTECDSAFILGRGGKTKHKIARVSGATLELHEHNNTVEIIGTDAERRKARKYVDLVRAQRVGPVNVGESHDDGDLTMIAVPTDCVGFVTGSQGNFLRTCEEEWGTLMFFCDYHGPHADAADTEKLAIFGARGGRTGAELKVMAAIETKIPGYFTRDIDERSTEDEWGQDTLPLSNEELSFALGKDGSTRKKLARASGCILEYVGNVAFMAGTISARRRARDYLDWLMKQRTGTVYVDCEGRTDVSIVDIPGGMESVASVFKSITLRALEQETRTFCFLEGNASKSDRLLIFGEKACREKAKAIAMEKIEAKIQTQDDEKDGRGYRGGRYGGYHGGGGGKGGWSDNRGGWSDNHYHSDSHYPRKSNGGWSPNGGGNDHAGKAEPAEVSDVFVLRGDISVHVVIQTGPNGEDIDPVVEDVENHTGTKLTLLRDKGQIQIHGPAEKVAQAKRQLQQFADKFVTCRIQMRPQITAALANKVSHYIRPMPWIAAAEVDESADVLKIQGHQDSVDQTFKVLREVYRDHGFELTDDDIVTRKKASEEQMMTRSVNIKGKTADVLRVTEDDAAFILGRGGKTKQKIARVSQATLELHERNNTVEIFGTDEERRKARKYVELVRAQRVGPVNVDESHDDGDLTMIAVPHHCVGFVTGSQGNFLRTCEEEWGTLMFFCDYQGPAGDGFVGSERLAIFGNLAGRCGAELKVMAAIETKIPGYYTTSLGDTHSTEEWSTDTVPLSQDQLSYALGKKGSTRRKLAKASGAILEYVGNIAFLAGSLAARQRGREYLGWLCDQVANKTGRISIDPQTRDDVTLVPVPKDCIGYVMGDKRNTLSRLEEDWETLIFFVDNKSLPLYQDVEGLAIFGSERGRAGTELKVMGAVETKMPQFFTKGVGVYQSQQEWGVDTLPLGNDDLSFALGKDGGTRRKLARASGCILEYVGNVAYMAGTMAERARARDYLHWLMKQRTGPIHVDIKNHSDITVVEIPDEMAGMTKASSLRDVEKETGTFCFFQGDTSTSHALLVCGHREEETANMRWRSCRTCWCGAPRGPSRGRRRSRAARGSRPQRV</sequence>
<feature type="domain" description="K Homology" evidence="4">
    <location>
        <begin position="573"/>
        <end position="652"/>
    </location>
</feature>
<dbReference type="InterPro" id="IPR036612">
    <property type="entry name" value="KH_dom_type_1_sf"/>
</dbReference>
<comment type="caution">
    <text evidence="5">The sequence shown here is derived from an EMBL/GenBank/DDBJ whole genome shotgun (WGS) entry which is preliminary data.</text>
</comment>
<evidence type="ECO:0000313" key="6">
    <source>
        <dbReference type="Proteomes" id="UP001189429"/>
    </source>
</evidence>
<dbReference type="EMBL" id="CAUYUJ010015145">
    <property type="protein sequence ID" value="CAK0850392.1"/>
    <property type="molecule type" value="Genomic_DNA"/>
</dbReference>
<reference evidence="5" key="1">
    <citation type="submission" date="2023-10" db="EMBL/GenBank/DDBJ databases">
        <authorList>
            <person name="Chen Y."/>
            <person name="Shah S."/>
            <person name="Dougan E. K."/>
            <person name="Thang M."/>
            <person name="Chan C."/>
        </authorList>
    </citation>
    <scope>NUCLEOTIDE SEQUENCE [LARGE SCALE GENOMIC DNA]</scope>
</reference>
<gene>
    <name evidence="5" type="ORF">PCOR1329_LOCUS42814</name>
</gene>
<dbReference type="CDD" id="cd00105">
    <property type="entry name" value="KH-I"/>
    <property type="match status" value="3"/>
</dbReference>
<feature type="domain" description="K Homology" evidence="4">
    <location>
        <begin position="508"/>
        <end position="571"/>
    </location>
</feature>
<feature type="domain" description="K Homology" evidence="4">
    <location>
        <begin position="1146"/>
        <end position="1219"/>
    </location>
</feature>
<protein>
    <recommendedName>
        <fullName evidence="4">K Homology domain-containing protein</fullName>
    </recommendedName>
</protein>
<evidence type="ECO:0000256" key="3">
    <source>
        <dbReference type="SAM" id="MobiDB-lite"/>
    </source>
</evidence>
<feature type="non-terminal residue" evidence="5">
    <location>
        <position position="1405"/>
    </location>
</feature>
<feature type="domain" description="K Homology" evidence="4">
    <location>
        <begin position="336"/>
        <end position="401"/>
    </location>
</feature>
<dbReference type="Pfam" id="PF00013">
    <property type="entry name" value="KH_1"/>
    <property type="match status" value="2"/>
</dbReference>
<feature type="domain" description="K Homology" evidence="4">
    <location>
        <begin position="166"/>
        <end position="236"/>
    </location>
</feature>
<accession>A0ABN9TYT6</accession>
<dbReference type="Proteomes" id="UP001189429">
    <property type="component" value="Unassembled WGS sequence"/>
</dbReference>
<feature type="domain" description="K Homology" evidence="4">
    <location>
        <begin position="737"/>
        <end position="799"/>
    </location>
</feature>
<keyword evidence="1" id="KW-0677">Repeat</keyword>